<name>A0A1E7WBU0_9BURK</name>
<reference evidence="2" key="1">
    <citation type="journal article" date="2016" name="Front. Microbiol.">
        <title>Molecular Keys to the Janthinobacterium and Duganella spp. Interaction with the Plant Pathogen Fusarium graminearum.</title>
        <authorList>
            <person name="Haack F.S."/>
            <person name="Poehlein A."/>
            <person name="Kroger C."/>
            <person name="Voigt C.A."/>
            <person name="Piepenbring M."/>
            <person name="Bode H.B."/>
            <person name="Daniel R."/>
            <person name="Schafer W."/>
            <person name="Streit W.R."/>
        </authorList>
    </citation>
    <scope>NUCLEOTIDE SEQUENCE [LARGE SCALE GENOMIC DNA]</scope>
    <source>
        <strain evidence="2">T54</strain>
    </source>
</reference>
<accession>A0A1E7WBU0</accession>
<comment type="caution">
    <text evidence="1">The sequence shown here is derived from an EMBL/GenBank/DDBJ whole genome shotgun (WGS) entry which is preliminary data.</text>
</comment>
<dbReference type="AlphaFoldDB" id="A0A1E7WBU0"/>
<dbReference type="Proteomes" id="UP000175989">
    <property type="component" value="Unassembled WGS sequence"/>
</dbReference>
<protein>
    <submittedName>
        <fullName evidence="1">Uncharacterized protein</fullName>
    </submittedName>
</protein>
<dbReference type="EMBL" id="LROM01000137">
    <property type="protein sequence ID" value="OEZ94207.1"/>
    <property type="molecule type" value="Genomic_DNA"/>
</dbReference>
<evidence type="ECO:0000313" key="1">
    <source>
        <dbReference type="EMBL" id="OEZ94207.1"/>
    </source>
</evidence>
<sequence>MSKVRLEKLRKLTLPPELIAQAGLRQDDVLDATYAICEQ</sequence>
<proteinExistence type="predicted"/>
<evidence type="ECO:0000313" key="2">
    <source>
        <dbReference type="Proteomes" id="UP000175989"/>
    </source>
</evidence>
<keyword evidence="2" id="KW-1185">Reference proteome</keyword>
<gene>
    <name evidence="1" type="ORF">DUPY_46560</name>
</gene>
<organism evidence="1 2">
    <name type="scientific">Duganella phyllosphaerae</name>
    <dbReference type="NCBI Taxonomy" id="762836"/>
    <lineage>
        <taxon>Bacteria</taxon>
        <taxon>Pseudomonadati</taxon>
        <taxon>Pseudomonadota</taxon>
        <taxon>Betaproteobacteria</taxon>
        <taxon>Burkholderiales</taxon>
        <taxon>Oxalobacteraceae</taxon>
        <taxon>Telluria group</taxon>
        <taxon>Duganella</taxon>
    </lineage>
</organism>